<keyword evidence="3" id="KW-1185">Reference proteome</keyword>
<proteinExistence type="predicted"/>
<organism evidence="2 3">
    <name type="scientific">Mucilaginibacter panaciglaebae</name>
    <dbReference type="NCBI Taxonomy" id="502331"/>
    <lineage>
        <taxon>Bacteria</taxon>
        <taxon>Pseudomonadati</taxon>
        <taxon>Bacteroidota</taxon>
        <taxon>Sphingobacteriia</taxon>
        <taxon>Sphingobacteriales</taxon>
        <taxon>Sphingobacteriaceae</taxon>
        <taxon>Mucilaginibacter</taxon>
    </lineage>
</organism>
<evidence type="ECO:0000256" key="1">
    <source>
        <dbReference type="SAM" id="SignalP"/>
    </source>
</evidence>
<sequence length="278" mass="29683">MKKNLFIVLITLMTGTSTFAQTQTINKLMAPIGSATQPFLFSVNTFTAEAPFLSVSSSGNLAERTSGAFGYDGVDQQLALKGYLGNRFTLYANADLGFSRTGSVNSAQQAEVIRDVVGGKNFYGARFGVGLGANRDFSNTAAMFSRVTAAFEAPKWRIGGNLKFEKAFGKYRDGIDLITSAGYQHKIAGAFFAGIEAVGEDLEGFWEADEAEGGAKLLVGPSLNYAPLYSKFSFSLCGGPVFYATHSTAFSSEAIRDVGTTGTQNGYSIRAMVAFNLH</sequence>
<evidence type="ECO:0000313" key="3">
    <source>
        <dbReference type="Proteomes" id="UP001500841"/>
    </source>
</evidence>
<dbReference type="Proteomes" id="UP001500841">
    <property type="component" value="Unassembled WGS sequence"/>
</dbReference>
<name>A0ABP7X4R3_9SPHI</name>
<gene>
    <name evidence="2" type="ORF">GCM10022392_32830</name>
</gene>
<keyword evidence="1" id="KW-0732">Signal</keyword>
<protein>
    <submittedName>
        <fullName evidence="2">Uncharacterized protein</fullName>
    </submittedName>
</protein>
<comment type="caution">
    <text evidence="2">The sequence shown here is derived from an EMBL/GenBank/DDBJ whole genome shotgun (WGS) entry which is preliminary data.</text>
</comment>
<reference evidence="3" key="1">
    <citation type="journal article" date="2019" name="Int. J. Syst. Evol. Microbiol.">
        <title>The Global Catalogue of Microorganisms (GCM) 10K type strain sequencing project: providing services to taxonomists for standard genome sequencing and annotation.</title>
        <authorList>
            <consortium name="The Broad Institute Genomics Platform"/>
            <consortium name="The Broad Institute Genome Sequencing Center for Infectious Disease"/>
            <person name="Wu L."/>
            <person name="Ma J."/>
        </authorList>
    </citation>
    <scope>NUCLEOTIDE SEQUENCE [LARGE SCALE GENOMIC DNA]</scope>
    <source>
        <strain evidence="3">JCM 17085</strain>
    </source>
</reference>
<evidence type="ECO:0000313" key="2">
    <source>
        <dbReference type="EMBL" id="GAA4104676.1"/>
    </source>
</evidence>
<feature type="signal peptide" evidence="1">
    <location>
        <begin position="1"/>
        <end position="20"/>
    </location>
</feature>
<feature type="chain" id="PRO_5047201420" evidence="1">
    <location>
        <begin position="21"/>
        <end position="278"/>
    </location>
</feature>
<dbReference type="RefSeq" id="WP_345107080.1">
    <property type="nucleotide sequence ID" value="NZ_BAABCV010000015.1"/>
</dbReference>
<accession>A0ABP7X4R3</accession>
<dbReference type="EMBL" id="BAABCV010000015">
    <property type="protein sequence ID" value="GAA4104676.1"/>
    <property type="molecule type" value="Genomic_DNA"/>
</dbReference>